<feature type="binding site" evidence="11">
    <location>
        <position position="167"/>
    </location>
    <ligand>
        <name>ATP</name>
        <dbReference type="ChEBI" id="CHEBI:30616"/>
    </ligand>
</feature>
<comment type="catalytic activity">
    <reaction evidence="1 11">
        <text>5-(2-hydroxyethyl)-4-methylthiazole + ATP = 4-methyl-5-(2-phosphooxyethyl)-thiazole + ADP + H(+)</text>
        <dbReference type="Rhea" id="RHEA:24212"/>
        <dbReference type="ChEBI" id="CHEBI:15378"/>
        <dbReference type="ChEBI" id="CHEBI:17957"/>
        <dbReference type="ChEBI" id="CHEBI:30616"/>
        <dbReference type="ChEBI" id="CHEBI:58296"/>
        <dbReference type="ChEBI" id="CHEBI:456216"/>
        <dbReference type="EC" id="2.7.1.50"/>
    </reaction>
</comment>
<dbReference type="Proteomes" id="UP000752814">
    <property type="component" value="Unassembled WGS sequence"/>
</dbReference>
<evidence type="ECO:0000313" key="13">
    <source>
        <dbReference type="Proteomes" id="UP000752814"/>
    </source>
</evidence>
<dbReference type="EC" id="2.7.1.50" evidence="11"/>
<dbReference type="GO" id="GO:0008972">
    <property type="term" value="F:phosphomethylpyrimidine kinase activity"/>
    <property type="evidence" value="ECO:0007669"/>
    <property type="project" value="TreeGrafter"/>
</dbReference>
<dbReference type="GO" id="GO:0008902">
    <property type="term" value="F:hydroxymethylpyrimidine kinase activity"/>
    <property type="evidence" value="ECO:0007669"/>
    <property type="project" value="TreeGrafter"/>
</dbReference>
<dbReference type="GO" id="GO:0009229">
    <property type="term" value="P:thiamine diphosphate biosynthetic process"/>
    <property type="evidence" value="ECO:0007669"/>
    <property type="project" value="UniProtKB-UniRule"/>
</dbReference>
<feature type="binding site" evidence="11">
    <location>
        <position position="45"/>
    </location>
    <ligand>
        <name>substrate</name>
    </ligand>
</feature>
<keyword evidence="8 11" id="KW-0067">ATP-binding</keyword>
<dbReference type="GO" id="GO:0005524">
    <property type="term" value="F:ATP binding"/>
    <property type="evidence" value="ECO:0007669"/>
    <property type="project" value="UniProtKB-UniRule"/>
</dbReference>
<comment type="similarity">
    <text evidence="11">Belongs to the Thz kinase family.</text>
</comment>
<comment type="function">
    <text evidence="11">Catalyzes the phosphorylation of the hydroxyl group of 4-methyl-5-beta-hydroxyethylthiazole (THZ).</text>
</comment>
<dbReference type="GO" id="GO:0009228">
    <property type="term" value="P:thiamine biosynthetic process"/>
    <property type="evidence" value="ECO:0007669"/>
    <property type="project" value="UniProtKB-KW"/>
</dbReference>
<protein>
    <recommendedName>
        <fullName evidence="11">Hydroxyethylthiazole kinase</fullName>
        <ecNumber evidence="11">2.7.1.50</ecNumber>
    </recommendedName>
    <alternativeName>
        <fullName evidence="11">4-methyl-5-beta-hydroxyethylthiazole kinase</fullName>
        <shortName evidence="11">TH kinase</shortName>
        <shortName evidence="11">Thz kinase</shortName>
    </alternativeName>
</protein>
<dbReference type="GO" id="GO:0000287">
    <property type="term" value="F:magnesium ion binding"/>
    <property type="evidence" value="ECO:0007669"/>
    <property type="project" value="UniProtKB-UniRule"/>
</dbReference>
<dbReference type="PANTHER" id="PTHR20858">
    <property type="entry name" value="PHOSPHOMETHYLPYRIMIDINE KINASE"/>
    <property type="match status" value="1"/>
</dbReference>
<dbReference type="EMBL" id="LVVT01000010">
    <property type="protein sequence ID" value="TQS83514.1"/>
    <property type="molecule type" value="Genomic_DNA"/>
</dbReference>
<evidence type="ECO:0000256" key="6">
    <source>
        <dbReference type="ARBA" id="ARBA00022741"/>
    </source>
</evidence>
<dbReference type="SUPFAM" id="SSF53613">
    <property type="entry name" value="Ribokinase-like"/>
    <property type="match status" value="1"/>
</dbReference>
<evidence type="ECO:0000256" key="7">
    <source>
        <dbReference type="ARBA" id="ARBA00022777"/>
    </source>
</evidence>
<dbReference type="RefSeq" id="WP_400256671.1">
    <property type="nucleotide sequence ID" value="NZ_CAYAYE010000024.1"/>
</dbReference>
<accession>A0A8J8TEV0</accession>
<dbReference type="PRINTS" id="PR01099">
    <property type="entry name" value="HYETHTZKNASE"/>
</dbReference>
<dbReference type="HAMAP" id="MF_00228">
    <property type="entry name" value="Thz_kinase"/>
    <property type="match status" value="1"/>
</dbReference>
<dbReference type="Pfam" id="PF02110">
    <property type="entry name" value="HK"/>
    <property type="match status" value="1"/>
</dbReference>
<dbReference type="GO" id="GO:0005829">
    <property type="term" value="C:cytosol"/>
    <property type="evidence" value="ECO:0007669"/>
    <property type="project" value="TreeGrafter"/>
</dbReference>
<dbReference type="GO" id="GO:0004417">
    <property type="term" value="F:hydroxyethylthiazole kinase activity"/>
    <property type="evidence" value="ECO:0007669"/>
    <property type="project" value="UniProtKB-UniRule"/>
</dbReference>
<dbReference type="Gene3D" id="3.40.1190.20">
    <property type="match status" value="1"/>
</dbReference>
<dbReference type="AlphaFoldDB" id="A0A8J8TEV0"/>
<dbReference type="PIRSF" id="PIRSF000513">
    <property type="entry name" value="Thz_kinase"/>
    <property type="match status" value="1"/>
</dbReference>
<keyword evidence="6 11" id="KW-0547">Nucleotide-binding</keyword>
<comment type="caution">
    <text evidence="12">The sequence shown here is derived from an EMBL/GenBank/DDBJ whole genome shotgun (WGS) entry which is preliminary data.</text>
</comment>
<evidence type="ECO:0000256" key="5">
    <source>
        <dbReference type="ARBA" id="ARBA00022723"/>
    </source>
</evidence>
<evidence type="ECO:0000256" key="4">
    <source>
        <dbReference type="ARBA" id="ARBA00022679"/>
    </source>
</evidence>
<keyword evidence="7 11" id="KW-0418">Kinase</keyword>
<dbReference type="PANTHER" id="PTHR20858:SF17">
    <property type="entry name" value="HYDROXYMETHYLPYRIMIDINE_PHOSPHOMETHYLPYRIMIDINE KINASE THI20-RELATED"/>
    <property type="match status" value="1"/>
</dbReference>
<evidence type="ECO:0000256" key="2">
    <source>
        <dbReference type="ARBA" id="ARBA00001946"/>
    </source>
</evidence>
<dbReference type="UniPathway" id="UPA00060">
    <property type="reaction ID" value="UER00139"/>
</dbReference>
<proteinExistence type="inferred from homology"/>
<keyword evidence="9 11" id="KW-0460">Magnesium</keyword>
<comment type="cofactor">
    <cofactor evidence="2 11">
        <name>Mg(2+)</name>
        <dbReference type="ChEBI" id="CHEBI:18420"/>
    </cofactor>
</comment>
<evidence type="ECO:0000256" key="3">
    <source>
        <dbReference type="ARBA" id="ARBA00004868"/>
    </source>
</evidence>
<evidence type="ECO:0000313" key="12">
    <source>
        <dbReference type="EMBL" id="TQS83514.1"/>
    </source>
</evidence>
<reference evidence="12" key="1">
    <citation type="submission" date="2016-03" db="EMBL/GenBank/DDBJ databases">
        <authorList>
            <person name="Borrel G."/>
            <person name="Mccann A."/>
            <person name="O'Toole P.W."/>
        </authorList>
    </citation>
    <scope>NUCLEOTIDE SEQUENCE</scope>
    <source>
        <strain evidence="12">183</strain>
    </source>
</reference>
<dbReference type="CDD" id="cd01170">
    <property type="entry name" value="THZ_kinase"/>
    <property type="match status" value="1"/>
</dbReference>
<name>A0A8J8TEV0_9ARCH</name>
<dbReference type="InterPro" id="IPR029056">
    <property type="entry name" value="Ribokinase-like"/>
</dbReference>
<gene>
    <name evidence="11" type="primary">thiM</name>
    <name evidence="12" type="ORF">A3207_07940</name>
</gene>
<evidence type="ECO:0000256" key="9">
    <source>
        <dbReference type="ARBA" id="ARBA00022842"/>
    </source>
</evidence>
<feature type="binding site" evidence="11">
    <location>
        <position position="194"/>
    </location>
    <ligand>
        <name>substrate</name>
    </ligand>
</feature>
<evidence type="ECO:0000256" key="1">
    <source>
        <dbReference type="ARBA" id="ARBA00001771"/>
    </source>
</evidence>
<dbReference type="NCBIfam" id="TIGR00694">
    <property type="entry name" value="thiM"/>
    <property type="match status" value="1"/>
</dbReference>
<sequence>MDNSSLKELFAALRNSRPLIHHITNYVTVNDCANITLCIGASPVMADAIEEMEEMTSIAGALVLNIGTLNSRTVESMLLAGRVAREKDIPIILDPVGAGATSYRTKTAQTLIEELCPSVIKGNAGEISVLAGAGGVVKGVDSCDAADDLISVCKSLARETGAVVMATGKNDIATDGITSYSVSNGHELMDKVSGTGCMLSSVTGSFSAVASDLLTASVAAAAAFGIAGERAAADKSYGPYSFRTKLFDKVSSLTPEDLAAEAKVDRI</sequence>
<dbReference type="InterPro" id="IPR000417">
    <property type="entry name" value="Hyethyz_kinase"/>
</dbReference>
<keyword evidence="10 11" id="KW-0784">Thiamine biosynthesis</keyword>
<evidence type="ECO:0000256" key="11">
    <source>
        <dbReference type="HAMAP-Rule" id="MF_00228"/>
    </source>
</evidence>
<evidence type="ECO:0000256" key="8">
    <source>
        <dbReference type="ARBA" id="ARBA00022840"/>
    </source>
</evidence>
<comment type="pathway">
    <text evidence="3 11">Cofactor biosynthesis; thiamine diphosphate biosynthesis; 4-methyl-5-(2-phosphoethyl)-thiazole from 5-(2-hydroxyethyl)-4-methylthiazole: step 1/1.</text>
</comment>
<evidence type="ECO:0000256" key="10">
    <source>
        <dbReference type="ARBA" id="ARBA00022977"/>
    </source>
</evidence>
<feature type="binding site" evidence="11">
    <location>
        <position position="121"/>
    </location>
    <ligand>
        <name>ATP</name>
        <dbReference type="ChEBI" id="CHEBI:30616"/>
    </ligand>
</feature>
<organism evidence="12 13">
    <name type="scientific">Candidatus Methanomassiliicoccus intestinalis</name>
    <dbReference type="NCBI Taxonomy" id="1406512"/>
    <lineage>
        <taxon>Archaea</taxon>
        <taxon>Methanobacteriati</taxon>
        <taxon>Thermoplasmatota</taxon>
        <taxon>Thermoplasmata</taxon>
        <taxon>Methanomassiliicoccales</taxon>
        <taxon>Methanomassiliicoccaceae</taxon>
        <taxon>Methanomassiliicoccus</taxon>
    </lineage>
</organism>
<dbReference type="NCBIfam" id="NF006830">
    <property type="entry name" value="PRK09355.1"/>
    <property type="match status" value="1"/>
</dbReference>
<keyword evidence="4 11" id="KW-0808">Transferase</keyword>
<keyword evidence="5 11" id="KW-0479">Metal-binding</keyword>